<dbReference type="Proteomes" id="UP000236333">
    <property type="component" value="Unassembled WGS sequence"/>
</dbReference>
<dbReference type="EMBL" id="PGGS01000192">
    <property type="protein sequence ID" value="PNH07193.1"/>
    <property type="molecule type" value="Genomic_DNA"/>
</dbReference>
<evidence type="ECO:0000313" key="1">
    <source>
        <dbReference type="EMBL" id="PNH07193.1"/>
    </source>
</evidence>
<protein>
    <submittedName>
        <fullName evidence="1">Uncharacterized protein</fullName>
    </submittedName>
</protein>
<gene>
    <name evidence="1" type="ORF">TSOC_006363</name>
</gene>
<dbReference type="AlphaFoldDB" id="A0A2J8A3W3"/>
<accession>A0A2J8A3W3</accession>
<organism evidence="1 2">
    <name type="scientific">Tetrabaena socialis</name>
    <dbReference type="NCBI Taxonomy" id="47790"/>
    <lineage>
        <taxon>Eukaryota</taxon>
        <taxon>Viridiplantae</taxon>
        <taxon>Chlorophyta</taxon>
        <taxon>core chlorophytes</taxon>
        <taxon>Chlorophyceae</taxon>
        <taxon>CS clade</taxon>
        <taxon>Chlamydomonadales</taxon>
        <taxon>Tetrabaenaceae</taxon>
        <taxon>Tetrabaena</taxon>
    </lineage>
</organism>
<sequence length="199" mass="22638">MGEDSPVENLRNTNAVRVEKTRHEGYCRDRSAMAIEPYLSQINTYKARTRPLDQSRLLQDPNVQDWAALTGTRRSLATNITDAGPHVNVNKIRYKRDADYCSTVPYDGGPTYNSEVCIDNWVQERRDKTFKSEGGTWARSIAPAGSSAVLEGNVPLIHESERTQRVRDGLLATNTFERTWKTMYQTEHKDYSRRPATVA</sequence>
<dbReference type="OrthoDB" id="521726at2759"/>
<proteinExistence type="predicted"/>
<reference evidence="1 2" key="1">
    <citation type="journal article" date="2017" name="Mol. Biol. Evol.">
        <title>The 4-celled Tetrabaena socialis nuclear genome reveals the essential components for genetic control of cell number at the origin of multicellularity in the volvocine lineage.</title>
        <authorList>
            <person name="Featherston J."/>
            <person name="Arakaki Y."/>
            <person name="Hanschen E.R."/>
            <person name="Ferris P.J."/>
            <person name="Michod R.E."/>
            <person name="Olson B.J.S.C."/>
            <person name="Nozaki H."/>
            <person name="Durand P.M."/>
        </authorList>
    </citation>
    <scope>NUCLEOTIDE SEQUENCE [LARGE SCALE GENOMIC DNA]</scope>
    <source>
        <strain evidence="1 2">NIES-571</strain>
    </source>
</reference>
<comment type="caution">
    <text evidence="1">The sequence shown here is derived from an EMBL/GenBank/DDBJ whole genome shotgun (WGS) entry which is preliminary data.</text>
</comment>
<keyword evidence="2" id="KW-1185">Reference proteome</keyword>
<name>A0A2J8A3W3_9CHLO</name>
<evidence type="ECO:0000313" key="2">
    <source>
        <dbReference type="Proteomes" id="UP000236333"/>
    </source>
</evidence>